<accession>A0A1T4XMH0</accession>
<evidence type="ECO:0000313" key="2">
    <source>
        <dbReference type="EMBL" id="SKA90301.1"/>
    </source>
</evidence>
<dbReference type="SUPFAM" id="SSF109604">
    <property type="entry name" value="HD-domain/PDEase-like"/>
    <property type="match status" value="1"/>
</dbReference>
<dbReference type="SMART" id="SM00471">
    <property type="entry name" value="HDc"/>
    <property type="match status" value="1"/>
</dbReference>
<dbReference type="Pfam" id="PF13487">
    <property type="entry name" value="HD_5"/>
    <property type="match status" value="1"/>
</dbReference>
<dbReference type="GO" id="GO:0008081">
    <property type="term" value="F:phosphoric diester hydrolase activity"/>
    <property type="evidence" value="ECO:0007669"/>
    <property type="project" value="UniProtKB-ARBA"/>
</dbReference>
<evidence type="ECO:0000259" key="1">
    <source>
        <dbReference type="PROSITE" id="PS51832"/>
    </source>
</evidence>
<dbReference type="PANTHER" id="PTHR43155">
    <property type="entry name" value="CYCLIC DI-GMP PHOSPHODIESTERASE PA4108-RELATED"/>
    <property type="match status" value="1"/>
</dbReference>
<dbReference type="InterPro" id="IPR037522">
    <property type="entry name" value="HD_GYP_dom"/>
</dbReference>
<dbReference type="PANTHER" id="PTHR43155:SF2">
    <property type="entry name" value="CYCLIC DI-GMP PHOSPHODIESTERASE PA4108"/>
    <property type="match status" value="1"/>
</dbReference>
<dbReference type="OrthoDB" id="9816273at2"/>
<dbReference type="AlphaFoldDB" id="A0A1T4XMH0"/>
<proteinExistence type="predicted"/>
<dbReference type="Proteomes" id="UP000190460">
    <property type="component" value="Unassembled WGS sequence"/>
</dbReference>
<gene>
    <name evidence="2" type="ORF">SAMN02745130_03129</name>
</gene>
<dbReference type="STRING" id="92487.SAMN02745130_03129"/>
<reference evidence="2 3" key="1">
    <citation type="submission" date="2017-02" db="EMBL/GenBank/DDBJ databases">
        <authorList>
            <person name="Peterson S.W."/>
        </authorList>
    </citation>
    <scope>NUCLEOTIDE SEQUENCE [LARGE SCALE GENOMIC DNA]</scope>
    <source>
        <strain evidence="2 3">ATCC 49788</strain>
    </source>
</reference>
<keyword evidence="3" id="KW-1185">Reference proteome</keyword>
<sequence length="288" mass="32526">MMMESKVADASLQHLLYMAQIVEARDPYTAGHLWRVAQFSKRLGQSLGMNSTDLFQLTLGAYLHDLGKITVPDQVLNKKGRLESSEILQMQAHSLAGYRMLARYELSQPIAILARDHHEHWDGCGYPQQLDSTRIILGARIIGLCDTLDAMTSNRPYRDGMPLKEALELIWSARNIQFDPTIVDEFLRIDQEQLLHIIGHSDLNRPLLSCPYCGPVVEMPPDDQLATFCRVCTGKFHIRRDKIGRVWLEDFDTVHGGPEKMIAEPDMTHLSTLFALDPISQSINSGTT</sequence>
<dbReference type="EMBL" id="FUYB01000019">
    <property type="protein sequence ID" value="SKA90301.1"/>
    <property type="molecule type" value="Genomic_DNA"/>
</dbReference>
<organism evidence="2 3">
    <name type="scientific">Thiothrix eikelboomii</name>
    <dbReference type="NCBI Taxonomy" id="92487"/>
    <lineage>
        <taxon>Bacteria</taxon>
        <taxon>Pseudomonadati</taxon>
        <taxon>Pseudomonadota</taxon>
        <taxon>Gammaproteobacteria</taxon>
        <taxon>Thiotrichales</taxon>
        <taxon>Thiotrichaceae</taxon>
        <taxon>Thiothrix</taxon>
    </lineage>
</organism>
<protein>
    <submittedName>
        <fullName evidence="2">HD domain-containing protein</fullName>
    </submittedName>
</protein>
<dbReference type="RefSeq" id="WP_078923569.1">
    <property type="nucleotide sequence ID" value="NZ_FUYB01000019.1"/>
</dbReference>
<dbReference type="InterPro" id="IPR003607">
    <property type="entry name" value="HD/PDEase_dom"/>
</dbReference>
<dbReference type="CDD" id="cd00077">
    <property type="entry name" value="HDc"/>
    <property type="match status" value="1"/>
</dbReference>
<dbReference type="PROSITE" id="PS51832">
    <property type="entry name" value="HD_GYP"/>
    <property type="match status" value="1"/>
</dbReference>
<evidence type="ECO:0000313" key="3">
    <source>
        <dbReference type="Proteomes" id="UP000190460"/>
    </source>
</evidence>
<feature type="domain" description="HD-GYP" evidence="1">
    <location>
        <begin position="7"/>
        <end position="202"/>
    </location>
</feature>
<dbReference type="Gene3D" id="1.10.3210.10">
    <property type="entry name" value="Hypothetical protein af1432"/>
    <property type="match status" value="1"/>
</dbReference>
<name>A0A1T4XMH0_9GAMM</name>